<proteinExistence type="predicted"/>
<evidence type="ECO:0000313" key="1">
    <source>
        <dbReference type="EMBL" id="SCW63150.1"/>
    </source>
</evidence>
<dbReference type="OrthoDB" id="83685at2"/>
<evidence type="ECO:0008006" key="3">
    <source>
        <dbReference type="Google" id="ProtNLM"/>
    </source>
</evidence>
<dbReference type="Proteomes" id="UP000198601">
    <property type="component" value="Unassembled WGS sequence"/>
</dbReference>
<dbReference type="InterPro" id="IPR016024">
    <property type="entry name" value="ARM-type_fold"/>
</dbReference>
<gene>
    <name evidence="1" type="ORF">SAMN04487970_102219</name>
</gene>
<dbReference type="STRING" id="624147.SAMN04487970_102219"/>
<dbReference type="SUPFAM" id="SSF48371">
    <property type="entry name" value="ARM repeat"/>
    <property type="match status" value="1"/>
</dbReference>
<dbReference type="AlphaFoldDB" id="A0A1G4S243"/>
<evidence type="ECO:0000313" key="2">
    <source>
        <dbReference type="Proteomes" id="UP000198601"/>
    </source>
</evidence>
<keyword evidence="2" id="KW-1185">Reference proteome</keyword>
<reference evidence="2" key="1">
    <citation type="submission" date="2016-10" db="EMBL/GenBank/DDBJ databases">
        <authorList>
            <person name="Varghese N."/>
            <person name="Submissions S."/>
        </authorList>
    </citation>
    <scope>NUCLEOTIDE SEQUENCE [LARGE SCALE GENOMIC DNA]</scope>
    <source>
        <strain evidence="2">CGMCC 1.8946</strain>
    </source>
</reference>
<organism evidence="1 2">
    <name type="scientific">Paenibacillus tianmuensis</name>
    <dbReference type="NCBI Taxonomy" id="624147"/>
    <lineage>
        <taxon>Bacteria</taxon>
        <taxon>Bacillati</taxon>
        <taxon>Bacillota</taxon>
        <taxon>Bacilli</taxon>
        <taxon>Bacillales</taxon>
        <taxon>Paenibacillaceae</taxon>
        <taxon>Paenibacillus</taxon>
    </lineage>
</organism>
<dbReference type="RefSeq" id="WP_090673270.1">
    <property type="nucleotide sequence ID" value="NZ_FMTT01000022.1"/>
</dbReference>
<dbReference type="Gene3D" id="1.25.10.10">
    <property type="entry name" value="Leucine-rich Repeat Variant"/>
    <property type="match status" value="1"/>
</dbReference>
<accession>A0A1G4S243</accession>
<sequence>MSLQVLTDLHQEVRRLYIAGSSVATGDLRLTRLLPQLRKLGENAPVFNRLADAVELVTEAKPEQASVKLLELGTLLHSILYTQGRTEAQGTLEDVQVTDARGVTAVPYRKMKALIEALTERGPGRLEVIRQGYEDSLFQDFRTHMPAVAALEDGYVEIAEFIHDEVIPSIGPAVIPVLHRQLNLQGGKGDARKLSLIHRLQGPANAELILKAAGEGSTEVRIAAVDILGDYPEMEEVVLEKSYERRKEIRRAALSVLSRLGTGRAADRLFEALMGKDREVAVAPIQGCFHPTLTQRILDQAEVWLADFDGSYVMTEAVEQLSVAMQCLKGKNDEAVRVFLEKLLCSPAFMVKKTTAVQQYAAQLLLDMQQPESYQFVESLYRRWGGKHISYSFQAALHCLSPEEVYDKFDPLIRRAKEQAVAKELLRTLHDLTKDEAPYLTVYREADDSSAVSWDPRWVHLFVDIDEEELVCQFVREPDTKVVDYLLKKVRVAPSQMKWRTLSLFFTLFKIGHQETPELLMQALEASVGTREFWDFYYSGREEKLALMSLLPGSYAERLEKFAHQLAYESMKQQVLELAERLKTKTSDESETGKGAEWIECIKSKMN</sequence>
<dbReference type="InterPro" id="IPR011989">
    <property type="entry name" value="ARM-like"/>
</dbReference>
<dbReference type="EMBL" id="FMTT01000022">
    <property type="protein sequence ID" value="SCW63150.1"/>
    <property type="molecule type" value="Genomic_DNA"/>
</dbReference>
<protein>
    <recommendedName>
        <fullName evidence="3">HEAT repeat domain-containing protein</fullName>
    </recommendedName>
</protein>
<name>A0A1G4S243_9BACL</name>